<dbReference type="PANTHER" id="PTHR30349:SF81">
    <property type="entry name" value="TYROSINE RECOMBINASE XERC"/>
    <property type="match status" value="1"/>
</dbReference>
<dbReference type="Gene3D" id="1.10.443.10">
    <property type="entry name" value="Intergrase catalytic core"/>
    <property type="match status" value="1"/>
</dbReference>
<dbReference type="Gene3D" id="1.10.150.130">
    <property type="match status" value="1"/>
</dbReference>
<name>A0A1I1Q4A9_9ACTN</name>
<dbReference type="RefSeq" id="WP_093839977.1">
    <property type="nucleotide sequence ID" value="NZ_FOLM01000010.1"/>
</dbReference>
<dbReference type="PANTHER" id="PTHR30349">
    <property type="entry name" value="PHAGE INTEGRASE-RELATED"/>
    <property type="match status" value="1"/>
</dbReference>
<evidence type="ECO:0000256" key="3">
    <source>
        <dbReference type="PROSITE-ProRule" id="PRU01248"/>
    </source>
</evidence>
<dbReference type="GO" id="GO:0003677">
    <property type="term" value="F:DNA binding"/>
    <property type="evidence" value="ECO:0007669"/>
    <property type="project" value="UniProtKB-UniRule"/>
</dbReference>
<evidence type="ECO:0000256" key="2">
    <source>
        <dbReference type="ARBA" id="ARBA00023172"/>
    </source>
</evidence>
<dbReference type="InterPro" id="IPR010998">
    <property type="entry name" value="Integrase_recombinase_N"/>
</dbReference>
<dbReference type="InterPro" id="IPR013762">
    <property type="entry name" value="Integrase-like_cat_sf"/>
</dbReference>
<dbReference type="GO" id="GO:0015074">
    <property type="term" value="P:DNA integration"/>
    <property type="evidence" value="ECO:0007669"/>
    <property type="project" value="InterPro"/>
</dbReference>
<dbReference type="InterPro" id="IPR002104">
    <property type="entry name" value="Integrase_catalytic"/>
</dbReference>
<dbReference type="SUPFAM" id="SSF56349">
    <property type="entry name" value="DNA breaking-rejoining enzymes"/>
    <property type="match status" value="1"/>
</dbReference>
<gene>
    <name evidence="7" type="ORF">SAMN05421773_110139</name>
</gene>
<sequence length="355" mass="39525">MTPLVPRPSAELSTDRHDPRDDWPSEARALADHLTAIYGDRDPLPTVAGGWCARQRSRHTRRAYARAFLRWETYTREAGIHPLQARLPLADAYASYLETAPTMRRVKGGRRNEMTPTGPPLSDSGRAQALSAAGSFYTYAVRVQAAPASPFTSINRPLIDPDHSPTEGMLPEETAALIETAHTWHPRSYALVTLLYLLGPRVDEILSLNAGQLGYDRGHRTLPLTLKGGKRKPVPVPPLALDALLTYLNGRRDGPLFATSTGQRWTEPQVWKHLRMLARRAGIPQANSIKPHTLRHGFITDSLENKVPLQDVQDAVGHADPRTTQRYNRRRRRLDDHPAYALAASLAVRLRPGDA</sequence>
<keyword evidence="2" id="KW-0233">DNA recombination</keyword>
<dbReference type="InterPro" id="IPR044068">
    <property type="entry name" value="CB"/>
</dbReference>
<feature type="domain" description="Core-binding (CB)" evidence="6">
    <location>
        <begin position="42"/>
        <end position="141"/>
    </location>
</feature>
<dbReference type="AlphaFoldDB" id="A0A1I1Q4A9"/>
<dbReference type="InterPro" id="IPR011010">
    <property type="entry name" value="DNA_brk_join_enz"/>
</dbReference>
<dbReference type="PROSITE" id="PS51898">
    <property type="entry name" value="TYR_RECOMBINASE"/>
    <property type="match status" value="1"/>
</dbReference>
<dbReference type="GO" id="GO:0006310">
    <property type="term" value="P:DNA recombination"/>
    <property type="evidence" value="ECO:0007669"/>
    <property type="project" value="UniProtKB-KW"/>
</dbReference>
<dbReference type="STRING" id="910347.SAMN05421773_110139"/>
<reference evidence="7 8" key="1">
    <citation type="submission" date="2016-10" db="EMBL/GenBank/DDBJ databases">
        <authorList>
            <person name="de Groot N.N."/>
        </authorList>
    </citation>
    <scope>NUCLEOTIDE SEQUENCE [LARGE SCALE GENOMIC DNA]</scope>
    <source>
        <strain evidence="7 8">CGMCC 4.5739</strain>
    </source>
</reference>
<dbReference type="PROSITE" id="PS51900">
    <property type="entry name" value="CB"/>
    <property type="match status" value="1"/>
</dbReference>
<evidence type="ECO:0000256" key="4">
    <source>
        <dbReference type="SAM" id="MobiDB-lite"/>
    </source>
</evidence>
<dbReference type="Pfam" id="PF00589">
    <property type="entry name" value="Phage_integrase"/>
    <property type="match status" value="1"/>
</dbReference>
<evidence type="ECO:0000259" key="5">
    <source>
        <dbReference type="PROSITE" id="PS51898"/>
    </source>
</evidence>
<feature type="domain" description="Tyr recombinase" evidence="5">
    <location>
        <begin position="164"/>
        <end position="341"/>
    </location>
</feature>
<organism evidence="7 8">
    <name type="scientific">Streptomyces aidingensis</name>
    <dbReference type="NCBI Taxonomy" id="910347"/>
    <lineage>
        <taxon>Bacteria</taxon>
        <taxon>Bacillati</taxon>
        <taxon>Actinomycetota</taxon>
        <taxon>Actinomycetes</taxon>
        <taxon>Kitasatosporales</taxon>
        <taxon>Streptomycetaceae</taxon>
        <taxon>Streptomyces</taxon>
    </lineage>
</organism>
<proteinExistence type="predicted"/>
<evidence type="ECO:0000259" key="6">
    <source>
        <dbReference type="PROSITE" id="PS51900"/>
    </source>
</evidence>
<evidence type="ECO:0000256" key="1">
    <source>
        <dbReference type="ARBA" id="ARBA00023125"/>
    </source>
</evidence>
<keyword evidence="1 3" id="KW-0238">DNA-binding</keyword>
<feature type="region of interest" description="Disordered" evidence="4">
    <location>
        <begin position="1"/>
        <end position="24"/>
    </location>
</feature>
<evidence type="ECO:0000313" key="7">
    <source>
        <dbReference type="EMBL" id="SFD14708.1"/>
    </source>
</evidence>
<evidence type="ECO:0000313" key="8">
    <source>
        <dbReference type="Proteomes" id="UP000199207"/>
    </source>
</evidence>
<dbReference type="EMBL" id="FOLM01000010">
    <property type="protein sequence ID" value="SFD14708.1"/>
    <property type="molecule type" value="Genomic_DNA"/>
</dbReference>
<dbReference type="Proteomes" id="UP000199207">
    <property type="component" value="Unassembled WGS sequence"/>
</dbReference>
<dbReference type="InterPro" id="IPR050090">
    <property type="entry name" value="Tyrosine_recombinase_XerCD"/>
</dbReference>
<keyword evidence="8" id="KW-1185">Reference proteome</keyword>
<protein>
    <submittedName>
        <fullName evidence="7">Site-specific recombinase XerD</fullName>
    </submittedName>
</protein>
<feature type="compositionally biased region" description="Basic and acidic residues" evidence="4">
    <location>
        <begin position="13"/>
        <end position="24"/>
    </location>
</feature>
<accession>A0A1I1Q4A9</accession>
<dbReference type="OrthoDB" id="4137935at2"/>